<accession>A0AA36NH34</accession>
<evidence type="ECO:0000256" key="7">
    <source>
        <dbReference type="PROSITE-ProRule" id="PRU01016"/>
    </source>
</evidence>
<dbReference type="Proteomes" id="UP001178507">
    <property type="component" value="Unassembled WGS sequence"/>
</dbReference>
<dbReference type="InterPro" id="IPR050750">
    <property type="entry name" value="C5-MTase"/>
</dbReference>
<organism evidence="8 9">
    <name type="scientific">Effrenium voratum</name>
    <dbReference type="NCBI Taxonomy" id="2562239"/>
    <lineage>
        <taxon>Eukaryota</taxon>
        <taxon>Sar</taxon>
        <taxon>Alveolata</taxon>
        <taxon>Dinophyceae</taxon>
        <taxon>Suessiales</taxon>
        <taxon>Symbiodiniaceae</taxon>
        <taxon>Effrenium</taxon>
    </lineage>
</organism>
<gene>
    <name evidence="8" type="ORF">EVOR1521_LOCUS28351</name>
</gene>
<dbReference type="GO" id="GO:0008168">
    <property type="term" value="F:methyltransferase activity"/>
    <property type="evidence" value="ECO:0007669"/>
    <property type="project" value="UniProtKB-KW"/>
</dbReference>
<keyword evidence="2 7" id="KW-0808">Transferase</keyword>
<comment type="caution">
    <text evidence="8">The sequence shown here is derived from an EMBL/GenBank/DDBJ whole genome shotgun (WGS) entry which is preliminary data.</text>
</comment>
<dbReference type="SUPFAM" id="SSF53335">
    <property type="entry name" value="S-adenosyl-L-methionine-dependent methyltransferases"/>
    <property type="match status" value="1"/>
</dbReference>
<dbReference type="PANTHER" id="PTHR46098">
    <property type="entry name" value="TRNA (CYTOSINE(38)-C(5))-METHYLTRANSFERASE"/>
    <property type="match status" value="1"/>
</dbReference>
<evidence type="ECO:0000313" key="9">
    <source>
        <dbReference type="Proteomes" id="UP001178507"/>
    </source>
</evidence>
<dbReference type="PANTHER" id="PTHR46098:SF1">
    <property type="entry name" value="TRNA (CYTOSINE(38)-C(5))-METHYLTRANSFERASE"/>
    <property type="match status" value="1"/>
</dbReference>
<evidence type="ECO:0000256" key="6">
    <source>
        <dbReference type="ARBA" id="ARBA00042810"/>
    </source>
</evidence>
<dbReference type="InterPro" id="IPR029063">
    <property type="entry name" value="SAM-dependent_MTases_sf"/>
</dbReference>
<evidence type="ECO:0000256" key="4">
    <source>
        <dbReference type="ARBA" id="ARBA00039081"/>
    </source>
</evidence>
<dbReference type="PROSITE" id="PS00095">
    <property type="entry name" value="C5_MTASE_2"/>
    <property type="match status" value="1"/>
</dbReference>
<dbReference type="Pfam" id="PF00145">
    <property type="entry name" value="DNA_methylase"/>
    <property type="match status" value="1"/>
</dbReference>
<dbReference type="AlphaFoldDB" id="A0AA36NH34"/>
<dbReference type="PROSITE" id="PS51679">
    <property type="entry name" value="SAM_MT_C5"/>
    <property type="match status" value="1"/>
</dbReference>
<keyword evidence="1 7" id="KW-0489">Methyltransferase</keyword>
<protein>
    <recommendedName>
        <fullName evidence="5">tRNA (cytosine(38)-C(5))-methyltransferase</fullName>
        <ecNumber evidence="4">2.1.1.204</ecNumber>
    </recommendedName>
    <alternativeName>
        <fullName evidence="6">DNA (cytosine-5)-methyltransferase-like protein 2</fullName>
    </alternativeName>
</protein>
<keyword evidence="9" id="KW-1185">Reference proteome</keyword>
<dbReference type="Gene3D" id="3.90.120.10">
    <property type="entry name" value="DNA Methylase, subunit A, domain 2"/>
    <property type="match status" value="1"/>
</dbReference>
<feature type="active site" evidence="7">
    <location>
        <position position="83"/>
    </location>
</feature>
<evidence type="ECO:0000256" key="5">
    <source>
        <dbReference type="ARBA" id="ARBA00039681"/>
    </source>
</evidence>
<evidence type="ECO:0000256" key="2">
    <source>
        <dbReference type="ARBA" id="ARBA00022679"/>
    </source>
</evidence>
<reference evidence="8" key="1">
    <citation type="submission" date="2023-08" db="EMBL/GenBank/DDBJ databases">
        <authorList>
            <person name="Chen Y."/>
            <person name="Shah S."/>
            <person name="Dougan E. K."/>
            <person name="Thang M."/>
            <person name="Chan C."/>
        </authorList>
    </citation>
    <scope>NUCLEOTIDE SEQUENCE</scope>
</reference>
<comment type="similarity">
    <text evidence="7">Belongs to the class I-like SAM-binding methyltransferase superfamily. C5-methyltransferase family.</text>
</comment>
<dbReference type="GO" id="GO:0032259">
    <property type="term" value="P:methylation"/>
    <property type="evidence" value="ECO:0007669"/>
    <property type="project" value="UniProtKB-KW"/>
</dbReference>
<proteinExistence type="inferred from homology"/>
<evidence type="ECO:0000256" key="1">
    <source>
        <dbReference type="ARBA" id="ARBA00022603"/>
    </source>
</evidence>
<sequence length="345" mass="38610">MRLAYQEAVGKSELPSWRCFEVDETCCKAYCELYGSKYVTGVQRGELWRSSARARDELWRCSIDRLPDAAFEGGDLWLMSPPCQPFTRSGKRRDLADPRCRALIRLLEALPALAEPPKALLLENVPEFQHSRAYDRLISSLRKLGYATEDHMLSPVDFGFPNTRTRFYVIAVAGNEAAELPELQSDAALRPVGSFLCAEVEEEALQVPKQLLEQAYAKNYTLDLADNTSLATKTFTAAYGKPDYGGTGLSVTGPLLMQASAAQPRFQHLEPSQWQQVRYFSPKEVAGLMGFPAGWQLPGELPLRTQWRLLGNSINVTVVSHLVSRLLQWQAIGSKEAVDKSRPLR</sequence>
<name>A0AA36NH34_9DINO</name>
<dbReference type="InterPro" id="IPR031303">
    <property type="entry name" value="C5_meth_CS"/>
</dbReference>
<keyword evidence="3 7" id="KW-0949">S-adenosyl-L-methionine</keyword>
<evidence type="ECO:0000313" key="8">
    <source>
        <dbReference type="EMBL" id="CAJ1406369.1"/>
    </source>
</evidence>
<evidence type="ECO:0000256" key="3">
    <source>
        <dbReference type="ARBA" id="ARBA00022691"/>
    </source>
</evidence>
<dbReference type="Gene3D" id="3.40.50.150">
    <property type="entry name" value="Vaccinia Virus protein VP39"/>
    <property type="match status" value="1"/>
</dbReference>
<dbReference type="InterPro" id="IPR001525">
    <property type="entry name" value="C5_MeTfrase"/>
</dbReference>
<dbReference type="EMBL" id="CAUJNA010003627">
    <property type="protein sequence ID" value="CAJ1406369.1"/>
    <property type="molecule type" value="Genomic_DNA"/>
</dbReference>
<dbReference type="EC" id="2.1.1.204" evidence="4"/>